<evidence type="ECO:0000313" key="1">
    <source>
        <dbReference type="EMBL" id="CAG8809874.1"/>
    </source>
</evidence>
<accession>A0A9N9K6Q2</accession>
<evidence type="ECO:0000313" key="2">
    <source>
        <dbReference type="Proteomes" id="UP000789405"/>
    </source>
</evidence>
<protein>
    <submittedName>
        <fullName evidence="1">22958_t:CDS:1</fullName>
    </submittedName>
</protein>
<feature type="non-terminal residue" evidence="1">
    <location>
        <position position="1"/>
    </location>
</feature>
<name>A0A9N9K6Q2_9GLOM</name>
<dbReference type="AlphaFoldDB" id="A0A9N9K6Q2"/>
<sequence>MDKSGIPTVWCFAEEIIQAILESDDFKNESEQVETLERKQVNLKSIDNSSPSQLIEFMEIDEFENSDQELAELESDKCKELDKLQTS</sequence>
<reference evidence="1" key="1">
    <citation type="submission" date="2021-06" db="EMBL/GenBank/DDBJ databases">
        <authorList>
            <person name="Kallberg Y."/>
            <person name="Tangrot J."/>
            <person name="Rosling A."/>
        </authorList>
    </citation>
    <scope>NUCLEOTIDE SEQUENCE</scope>
    <source>
        <strain evidence="1">MA453B</strain>
    </source>
</reference>
<dbReference type="Proteomes" id="UP000789405">
    <property type="component" value="Unassembled WGS sequence"/>
</dbReference>
<dbReference type="EMBL" id="CAJVPY010045630">
    <property type="protein sequence ID" value="CAG8809874.1"/>
    <property type="molecule type" value="Genomic_DNA"/>
</dbReference>
<comment type="caution">
    <text evidence="1">The sequence shown here is derived from an EMBL/GenBank/DDBJ whole genome shotgun (WGS) entry which is preliminary data.</text>
</comment>
<organism evidence="1 2">
    <name type="scientific">Dentiscutata erythropus</name>
    <dbReference type="NCBI Taxonomy" id="1348616"/>
    <lineage>
        <taxon>Eukaryota</taxon>
        <taxon>Fungi</taxon>
        <taxon>Fungi incertae sedis</taxon>
        <taxon>Mucoromycota</taxon>
        <taxon>Glomeromycotina</taxon>
        <taxon>Glomeromycetes</taxon>
        <taxon>Diversisporales</taxon>
        <taxon>Gigasporaceae</taxon>
        <taxon>Dentiscutata</taxon>
    </lineage>
</organism>
<proteinExistence type="predicted"/>
<keyword evidence="2" id="KW-1185">Reference proteome</keyword>
<gene>
    <name evidence="1" type="ORF">DERYTH_LOCUS25184</name>
</gene>